<accession>A0A1D3JG33</accession>
<reference evidence="1 2" key="1">
    <citation type="submission" date="2016-06" db="EMBL/GenBank/DDBJ databases">
        <authorList>
            <consortium name="Pathogen Informatics"/>
        </authorList>
    </citation>
    <scope>NUCLEOTIDE SEQUENCE [LARGE SCALE GENOMIC DNA]</scope>
    <source>
        <strain evidence="1">PocGH01</strain>
    </source>
</reference>
<dbReference type="Proteomes" id="UP000242942">
    <property type="component" value="Unassembled WGS sequence"/>
</dbReference>
<name>A0A1D3JG33_PLAOA</name>
<evidence type="ECO:0000313" key="2">
    <source>
        <dbReference type="Proteomes" id="UP000242942"/>
    </source>
</evidence>
<dbReference type="VEuPathDB" id="PlasmoDB:PocGH01_00238400"/>
<organism evidence="1 2">
    <name type="scientific">Plasmodium ovale</name>
    <name type="common">malaria parasite P. ovale</name>
    <dbReference type="NCBI Taxonomy" id="36330"/>
    <lineage>
        <taxon>Eukaryota</taxon>
        <taxon>Sar</taxon>
        <taxon>Alveolata</taxon>
        <taxon>Apicomplexa</taxon>
        <taxon>Aconoidasida</taxon>
        <taxon>Haemosporida</taxon>
        <taxon>Plasmodiidae</taxon>
        <taxon>Plasmodium</taxon>
        <taxon>Plasmodium (Plasmodium)</taxon>
    </lineage>
</organism>
<keyword evidence="2" id="KW-1185">Reference proteome</keyword>
<proteinExistence type="predicted"/>
<gene>
    <name evidence="1" type="primary">PocGH01_00238400</name>
    <name evidence="1" type="ORF">POCGH01_00238400</name>
</gene>
<dbReference type="OrthoDB" id="10655468at2759"/>
<sequence>MGGKIDKKEEIIKQFEKNNFDDCEETVKSLKVIESEFNDLYNIGCSFEKAHKYAVLTHSGEKQKNICEYFNEWVNEKKKSYTSNGDYCDKVQLWENYIENMWITLGNTSDPKNWCTRTTVIYECKNSVPYVTGIFTTHKNHFLGFINKNERIRNYLYKYGLKNLLEDSENIDAHLLTERFNLAYHNNMSNTPINECVKYSEDI</sequence>
<dbReference type="EMBL" id="FLRI01000587">
    <property type="protein sequence ID" value="SBT84905.1"/>
    <property type="molecule type" value="Genomic_DNA"/>
</dbReference>
<dbReference type="AlphaFoldDB" id="A0A1D3JG33"/>
<evidence type="ECO:0000313" key="1">
    <source>
        <dbReference type="EMBL" id="SBT84905.1"/>
    </source>
</evidence>
<dbReference type="VEuPathDB" id="PlasmoDB:POWCR01_000189900"/>
<protein>
    <submittedName>
        <fullName evidence="1">PIR protein</fullName>
    </submittedName>
</protein>